<evidence type="ECO:0000256" key="5">
    <source>
        <dbReference type="ARBA" id="ARBA00022989"/>
    </source>
</evidence>
<name>A0ABV6DT97_9BACL</name>
<gene>
    <name evidence="9" type="ORF">ACFFK0_26100</name>
</gene>
<dbReference type="PANTHER" id="PTHR30151:SF0">
    <property type="entry name" value="ABC TRANSPORTER PERMEASE PROTEIN MJ0413-RELATED"/>
    <property type="match status" value="1"/>
</dbReference>
<protein>
    <submittedName>
        <fullName evidence="9">ABC transporter permease</fullName>
    </submittedName>
</protein>
<dbReference type="CDD" id="cd06261">
    <property type="entry name" value="TM_PBP2"/>
    <property type="match status" value="1"/>
</dbReference>
<organism evidence="9 10">
    <name type="scientific">Paenibacillus chartarius</name>
    <dbReference type="NCBI Taxonomy" id="747481"/>
    <lineage>
        <taxon>Bacteria</taxon>
        <taxon>Bacillati</taxon>
        <taxon>Bacillota</taxon>
        <taxon>Bacilli</taxon>
        <taxon>Bacillales</taxon>
        <taxon>Paenibacillaceae</taxon>
        <taxon>Paenibacillus</taxon>
    </lineage>
</organism>
<evidence type="ECO:0000313" key="10">
    <source>
        <dbReference type="Proteomes" id="UP001589776"/>
    </source>
</evidence>
<dbReference type="InterPro" id="IPR000515">
    <property type="entry name" value="MetI-like"/>
</dbReference>
<comment type="caution">
    <text evidence="9">The sequence shown here is derived from an EMBL/GenBank/DDBJ whole genome shotgun (WGS) entry which is preliminary data.</text>
</comment>
<keyword evidence="5 7" id="KW-1133">Transmembrane helix</keyword>
<evidence type="ECO:0000313" key="9">
    <source>
        <dbReference type="EMBL" id="MFC0215874.1"/>
    </source>
</evidence>
<feature type="transmembrane region" description="Helical" evidence="7">
    <location>
        <begin position="213"/>
        <end position="232"/>
    </location>
</feature>
<evidence type="ECO:0000256" key="3">
    <source>
        <dbReference type="ARBA" id="ARBA00022475"/>
    </source>
</evidence>
<dbReference type="InterPro" id="IPR035906">
    <property type="entry name" value="MetI-like_sf"/>
</dbReference>
<dbReference type="PROSITE" id="PS50928">
    <property type="entry name" value="ABC_TM1"/>
    <property type="match status" value="1"/>
</dbReference>
<feature type="transmembrane region" description="Helical" evidence="7">
    <location>
        <begin position="123"/>
        <end position="142"/>
    </location>
</feature>
<evidence type="ECO:0000256" key="7">
    <source>
        <dbReference type="RuleBase" id="RU363032"/>
    </source>
</evidence>
<evidence type="ECO:0000259" key="8">
    <source>
        <dbReference type="PROSITE" id="PS50928"/>
    </source>
</evidence>
<evidence type="ECO:0000256" key="6">
    <source>
        <dbReference type="ARBA" id="ARBA00023136"/>
    </source>
</evidence>
<dbReference type="PANTHER" id="PTHR30151">
    <property type="entry name" value="ALKANE SULFONATE ABC TRANSPORTER-RELATED, MEMBRANE SUBUNIT"/>
    <property type="match status" value="1"/>
</dbReference>
<dbReference type="SUPFAM" id="SSF161098">
    <property type="entry name" value="MetI-like"/>
    <property type="match status" value="1"/>
</dbReference>
<keyword evidence="3" id="KW-1003">Cell membrane</keyword>
<keyword evidence="10" id="KW-1185">Reference proteome</keyword>
<feature type="transmembrane region" description="Helical" evidence="7">
    <location>
        <begin position="90"/>
        <end position="111"/>
    </location>
</feature>
<keyword evidence="6 7" id="KW-0472">Membrane</keyword>
<evidence type="ECO:0000256" key="2">
    <source>
        <dbReference type="ARBA" id="ARBA00022448"/>
    </source>
</evidence>
<sequence>MASVGDSAVWREQPVQVRRPAVRPSQTLLKFGRSVAAIAALLAVWELAPRIGAVDSTFLPPFSEVLQAWWQLALSGELVSHFGSSIARSLTGFLLANAIFIPLGLLVGWYKPLASLLNPLLELFRNTAALALLPVFILILGIGETSKIAIVMYASSWPILLNTISGVRNVDPLLIKSARSMGLTPRKLFQKVILPASLPTVFTGVRLAGASSILVLVAAEMVGAKAGLGYLINYAQFNFQIPNMYAGIVTISGLGLLFNGALVALEKTFTAWKHTQAD</sequence>
<dbReference type="RefSeq" id="WP_377473481.1">
    <property type="nucleotide sequence ID" value="NZ_JBHLWN010000105.1"/>
</dbReference>
<keyword evidence="2 7" id="KW-0813">Transport</keyword>
<reference evidence="9 10" key="1">
    <citation type="submission" date="2024-09" db="EMBL/GenBank/DDBJ databases">
        <authorList>
            <person name="Sun Q."/>
            <person name="Mori K."/>
        </authorList>
    </citation>
    <scope>NUCLEOTIDE SEQUENCE [LARGE SCALE GENOMIC DNA]</scope>
    <source>
        <strain evidence="9 10">CCM 7759</strain>
    </source>
</reference>
<dbReference type="Gene3D" id="1.10.3720.10">
    <property type="entry name" value="MetI-like"/>
    <property type="match status" value="1"/>
</dbReference>
<dbReference type="EMBL" id="JBHLWN010000105">
    <property type="protein sequence ID" value="MFC0215874.1"/>
    <property type="molecule type" value="Genomic_DNA"/>
</dbReference>
<dbReference type="Pfam" id="PF00528">
    <property type="entry name" value="BPD_transp_1"/>
    <property type="match status" value="1"/>
</dbReference>
<keyword evidence="4 7" id="KW-0812">Transmembrane</keyword>
<feature type="transmembrane region" description="Helical" evidence="7">
    <location>
        <begin position="244"/>
        <end position="265"/>
    </location>
</feature>
<evidence type="ECO:0000256" key="1">
    <source>
        <dbReference type="ARBA" id="ARBA00004651"/>
    </source>
</evidence>
<feature type="domain" description="ABC transmembrane type-1" evidence="8">
    <location>
        <begin position="82"/>
        <end position="266"/>
    </location>
</feature>
<comment type="subcellular location">
    <subcellularLocation>
        <location evidence="1 7">Cell membrane</location>
        <topology evidence="1 7">Multi-pass membrane protein</topology>
    </subcellularLocation>
</comment>
<dbReference type="Proteomes" id="UP001589776">
    <property type="component" value="Unassembled WGS sequence"/>
</dbReference>
<comment type="similarity">
    <text evidence="7">Belongs to the binding-protein-dependent transport system permease family.</text>
</comment>
<proteinExistence type="inferred from homology"/>
<accession>A0ABV6DT97</accession>
<evidence type="ECO:0000256" key="4">
    <source>
        <dbReference type="ARBA" id="ARBA00022692"/>
    </source>
</evidence>